<keyword evidence="6" id="KW-0812">Transmembrane</keyword>
<evidence type="ECO:0000256" key="8">
    <source>
        <dbReference type="ARBA" id="ARBA00023136"/>
    </source>
</evidence>
<dbReference type="Proteomes" id="UP000261600">
    <property type="component" value="Unplaced"/>
</dbReference>
<keyword evidence="3" id="KW-0964">Secreted</keyword>
<comment type="subcellular location">
    <subcellularLocation>
        <location evidence="1">Cell membrane</location>
        <topology evidence="1">Single-pass type I membrane protein</topology>
    </subcellularLocation>
    <subcellularLocation>
        <location evidence="12">Zona pellucida</location>
    </subcellularLocation>
</comment>
<evidence type="ECO:0000256" key="11">
    <source>
        <dbReference type="ARBA" id="ARBA00023279"/>
    </source>
</evidence>
<feature type="disulfide bond" evidence="13">
    <location>
        <begin position="259"/>
        <end position="274"/>
    </location>
</feature>
<evidence type="ECO:0000256" key="1">
    <source>
        <dbReference type="ARBA" id="ARBA00004251"/>
    </source>
</evidence>
<keyword evidence="8" id="KW-0472">Membrane</keyword>
<evidence type="ECO:0000256" key="4">
    <source>
        <dbReference type="ARBA" id="ARBA00022530"/>
    </source>
</evidence>
<reference evidence="17" key="1">
    <citation type="submission" date="2025-08" db="UniProtKB">
        <authorList>
            <consortium name="Ensembl"/>
        </authorList>
    </citation>
    <scope>IDENTIFICATION</scope>
</reference>
<dbReference type="InterPro" id="IPR051148">
    <property type="entry name" value="Zona_Pellucida_Domain_gp"/>
</dbReference>
<dbReference type="GO" id="GO:0035805">
    <property type="term" value="C:egg coat"/>
    <property type="evidence" value="ECO:0007669"/>
    <property type="project" value="UniProtKB-SubCell"/>
</dbReference>
<evidence type="ECO:0000313" key="17">
    <source>
        <dbReference type="Ensembl" id="ENSMALP00000010558.1"/>
    </source>
</evidence>
<keyword evidence="14" id="KW-0732">Signal</keyword>
<dbReference type="GO" id="GO:0032190">
    <property type="term" value="F:acrosin binding"/>
    <property type="evidence" value="ECO:0007669"/>
    <property type="project" value="TreeGrafter"/>
</dbReference>
<feature type="chain" id="PRO_5018724382" description="ZP domain-containing protein" evidence="14">
    <location>
        <begin position="24"/>
        <end position="563"/>
    </location>
</feature>
<reference evidence="17" key="2">
    <citation type="submission" date="2025-09" db="UniProtKB">
        <authorList>
            <consortium name="Ensembl"/>
        </authorList>
    </citation>
    <scope>IDENTIFICATION</scope>
</reference>
<evidence type="ECO:0000256" key="13">
    <source>
        <dbReference type="PROSITE-ProRule" id="PRU00779"/>
    </source>
</evidence>
<name>A0A3Q3IY31_MONAL</name>
<dbReference type="InterPro" id="IPR044913">
    <property type="entry name" value="P_trefoil_dom_sf"/>
</dbReference>
<feature type="domain" description="ZP" evidence="15">
    <location>
        <begin position="289"/>
        <end position="563"/>
    </location>
</feature>
<evidence type="ECO:0000256" key="5">
    <source>
        <dbReference type="ARBA" id="ARBA00022685"/>
    </source>
</evidence>
<evidence type="ECO:0000256" key="10">
    <source>
        <dbReference type="ARBA" id="ARBA00023180"/>
    </source>
</evidence>
<sequence length="563" mass="61428">MAGLRGGLSVVLTAALLLVSVCGWEEVNEAPLWELDGTEQWGDLVSEPVSDQYEDYDDGGDADVDGVATSDVVHPLSHNAFELANVDSGQRSWVSGRGFQVEATTVHPSSCTDNTGLSSSGLGVVCGKAEFQFTLTGQLSEVKVLGETNMSVMDVPGSCGYDVGPFNNNFTIPFSDCNVEHTDGYKLRLSYIDENGQAQVVTASCEGGSEFSTGPFPRSSSQLHARGCKNGPSPLLSPLPLSPSHSRNCAVSKEEWVRCGELGISFSACETMGCCFDDCESACYYPLDECSDDHHFVFAIRYNSAFVPVDTTKLVTPGMPHCKPVIVNDKVAIFKFQVTECGTHSYKVGETVVYLTEVQTVIPALKLKYGIIARTNPLSFVFECRYYKNGTAYAAPQSLVSVGYTVKIPSSSLPSTVISDGLYGVELRIAKDATFSSYWPSNHHTLRLLLGTKVFLELNLLSPTPDALLLVHYCVAYPRSAKNALVLIYEGCANPYDPTVAILKVHGFSQNGSQRRFSVEAFQFMDITQNQYLDEEIYFMCSVEICMPLERKCEEHCFDGKAP</sequence>
<proteinExistence type="predicted"/>
<dbReference type="Gene3D" id="4.10.110.10">
    <property type="entry name" value="Spasmolytic Protein, domain 1"/>
    <property type="match status" value="1"/>
</dbReference>
<dbReference type="PROSITE" id="PS51034">
    <property type="entry name" value="ZP_2"/>
    <property type="match status" value="1"/>
</dbReference>
<evidence type="ECO:0000256" key="9">
    <source>
        <dbReference type="ARBA" id="ARBA00023157"/>
    </source>
</evidence>
<dbReference type="InterPro" id="IPR055356">
    <property type="entry name" value="ZP-N"/>
</dbReference>
<comment type="caution">
    <text evidence="13">Lacks conserved residue(s) required for the propagation of feature annotation.</text>
</comment>
<dbReference type="AlphaFoldDB" id="A0A3Q3IY31"/>
<keyword evidence="4" id="KW-0272">Extracellular matrix</keyword>
<keyword evidence="9 13" id="KW-1015">Disulfide bond</keyword>
<dbReference type="SMART" id="SM00241">
    <property type="entry name" value="ZP"/>
    <property type="match status" value="1"/>
</dbReference>
<keyword evidence="5" id="KW-0165">Cleavage on pair of basic residues</keyword>
<dbReference type="Gene3D" id="2.60.40.3210">
    <property type="entry name" value="Zona pellucida, ZP-N domain"/>
    <property type="match status" value="1"/>
</dbReference>
<dbReference type="PROSITE" id="PS51448">
    <property type="entry name" value="P_TREFOIL_2"/>
    <property type="match status" value="1"/>
</dbReference>
<dbReference type="Pfam" id="PF23344">
    <property type="entry name" value="ZP-N"/>
    <property type="match status" value="1"/>
</dbReference>
<dbReference type="InterPro" id="IPR042235">
    <property type="entry name" value="ZP-C_dom"/>
</dbReference>
<dbReference type="SUPFAM" id="SSF57492">
    <property type="entry name" value="Trefoil"/>
    <property type="match status" value="1"/>
</dbReference>
<protein>
    <recommendedName>
        <fullName evidence="19">ZP domain-containing protein</fullName>
    </recommendedName>
</protein>
<evidence type="ECO:0000256" key="2">
    <source>
        <dbReference type="ARBA" id="ARBA00022475"/>
    </source>
</evidence>
<feature type="domain" description="P-type" evidence="16">
    <location>
        <begin position="247"/>
        <end position="287"/>
    </location>
</feature>
<dbReference type="GO" id="GO:0035804">
    <property type="term" value="F:structural constituent of egg coat"/>
    <property type="evidence" value="ECO:0007669"/>
    <property type="project" value="TreeGrafter"/>
</dbReference>
<dbReference type="Ensembl" id="ENSMALT00000010782.1">
    <property type="protein sequence ID" value="ENSMALP00000010558.1"/>
    <property type="gene ID" value="ENSMALG00000007509.1"/>
</dbReference>
<evidence type="ECO:0000256" key="14">
    <source>
        <dbReference type="SAM" id="SignalP"/>
    </source>
</evidence>
<feature type="disulfide bond" evidence="13">
    <location>
        <begin position="249"/>
        <end position="275"/>
    </location>
</feature>
<accession>A0A3Q3IY31</accession>
<evidence type="ECO:0000256" key="12">
    <source>
        <dbReference type="ARBA" id="ARBA00024183"/>
    </source>
</evidence>
<keyword evidence="7" id="KW-1133">Transmembrane helix</keyword>
<evidence type="ECO:0000256" key="7">
    <source>
        <dbReference type="ARBA" id="ARBA00022989"/>
    </source>
</evidence>
<dbReference type="PANTHER" id="PTHR23343">
    <property type="entry name" value="ZONA PELLUCIDA SPERM-BINDING PROTEIN"/>
    <property type="match status" value="1"/>
</dbReference>
<evidence type="ECO:0000259" key="15">
    <source>
        <dbReference type="PROSITE" id="PS51034"/>
    </source>
</evidence>
<organism evidence="17 18">
    <name type="scientific">Monopterus albus</name>
    <name type="common">Swamp eel</name>
    <dbReference type="NCBI Taxonomy" id="43700"/>
    <lineage>
        <taxon>Eukaryota</taxon>
        <taxon>Metazoa</taxon>
        <taxon>Chordata</taxon>
        <taxon>Craniata</taxon>
        <taxon>Vertebrata</taxon>
        <taxon>Euteleostomi</taxon>
        <taxon>Actinopterygii</taxon>
        <taxon>Neopterygii</taxon>
        <taxon>Teleostei</taxon>
        <taxon>Neoteleostei</taxon>
        <taxon>Acanthomorphata</taxon>
        <taxon>Anabantaria</taxon>
        <taxon>Synbranchiformes</taxon>
        <taxon>Synbranchidae</taxon>
        <taxon>Monopterus</taxon>
    </lineage>
</organism>
<dbReference type="GO" id="GO:0007339">
    <property type="term" value="P:binding of sperm to zona pellucida"/>
    <property type="evidence" value="ECO:0007669"/>
    <property type="project" value="TreeGrafter"/>
</dbReference>
<dbReference type="GO" id="GO:0060468">
    <property type="term" value="P:prevention of polyspermy"/>
    <property type="evidence" value="ECO:0007669"/>
    <property type="project" value="TreeGrafter"/>
</dbReference>
<dbReference type="InterPro" id="IPR055355">
    <property type="entry name" value="ZP-C"/>
</dbReference>
<dbReference type="GO" id="GO:0005886">
    <property type="term" value="C:plasma membrane"/>
    <property type="evidence" value="ECO:0007669"/>
    <property type="project" value="UniProtKB-SubCell"/>
</dbReference>
<dbReference type="InterPro" id="IPR000519">
    <property type="entry name" value="P_trefoil_dom"/>
</dbReference>
<evidence type="ECO:0008006" key="19">
    <source>
        <dbReference type="Google" id="ProtNLM"/>
    </source>
</evidence>
<dbReference type="PANTHER" id="PTHR23343:SF117">
    <property type="entry name" value="ZONA PELLUCIDA SPERM-BINDING PROTEIN 4-LIKE ISOFORM X1"/>
    <property type="match status" value="1"/>
</dbReference>
<evidence type="ECO:0000259" key="16">
    <source>
        <dbReference type="PROSITE" id="PS51448"/>
    </source>
</evidence>
<keyword evidence="10" id="KW-0325">Glycoprotein</keyword>
<dbReference type="Pfam" id="PF00100">
    <property type="entry name" value="Zona_pellucida"/>
    <property type="match status" value="1"/>
</dbReference>
<keyword evidence="11" id="KW-0278">Fertilization</keyword>
<dbReference type="CDD" id="cd00111">
    <property type="entry name" value="Trefoil"/>
    <property type="match status" value="1"/>
</dbReference>
<feature type="signal peptide" evidence="14">
    <location>
        <begin position="1"/>
        <end position="23"/>
    </location>
</feature>
<dbReference type="InterPro" id="IPR001507">
    <property type="entry name" value="ZP_dom"/>
</dbReference>
<evidence type="ECO:0000256" key="6">
    <source>
        <dbReference type="ARBA" id="ARBA00022692"/>
    </source>
</evidence>
<keyword evidence="2" id="KW-1003">Cell membrane</keyword>
<keyword evidence="18" id="KW-1185">Reference proteome</keyword>
<evidence type="ECO:0000313" key="18">
    <source>
        <dbReference type="Proteomes" id="UP000261600"/>
    </source>
</evidence>
<evidence type="ECO:0000256" key="3">
    <source>
        <dbReference type="ARBA" id="ARBA00022525"/>
    </source>
</evidence>
<dbReference type="Gene3D" id="2.60.40.4100">
    <property type="entry name" value="Zona pellucida, ZP-C domain"/>
    <property type="match status" value="1"/>
</dbReference>